<feature type="non-terminal residue" evidence="2">
    <location>
        <position position="104"/>
    </location>
</feature>
<protein>
    <submittedName>
        <fullName evidence="2">Uncharacterized protein</fullName>
    </submittedName>
</protein>
<reference evidence="2" key="1">
    <citation type="submission" date="2021-12" db="EMBL/GenBank/DDBJ databases">
        <authorList>
            <person name="Martin H S."/>
        </authorList>
    </citation>
    <scope>NUCLEOTIDE SEQUENCE</scope>
</reference>
<dbReference type="Proteomes" id="UP000838878">
    <property type="component" value="Chromosome 1"/>
</dbReference>
<evidence type="ECO:0000256" key="1">
    <source>
        <dbReference type="SAM" id="Phobius"/>
    </source>
</evidence>
<organism evidence="2 3">
    <name type="scientific">Brenthis ino</name>
    <name type="common">lesser marbled fritillary</name>
    <dbReference type="NCBI Taxonomy" id="405034"/>
    <lineage>
        <taxon>Eukaryota</taxon>
        <taxon>Metazoa</taxon>
        <taxon>Ecdysozoa</taxon>
        <taxon>Arthropoda</taxon>
        <taxon>Hexapoda</taxon>
        <taxon>Insecta</taxon>
        <taxon>Pterygota</taxon>
        <taxon>Neoptera</taxon>
        <taxon>Endopterygota</taxon>
        <taxon>Lepidoptera</taxon>
        <taxon>Glossata</taxon>
        <taxon>Ditrysia</taxon>
        <taxon>Papilionoidea</taxon>
        <taxon>Nymphalidae</taxon>
        <taxon>Heliconiinae</taxon>
        <taxon>Argynnini</taxon>
        <taxon>Brenthis</taxon>
    </lineage>
</organism>
<keyword evidence="1" id="KW-0812">Transmembrane</keyword>
<keyword evidence="1" id="KW-1133">Transmembrane helix</keyword>
<dbReference type="EMBL" id="OV170221">
    <property type="protein sequence ID" value="CAH0714597.1"/>
    <property type="molecule type" value="Genomic_DNA"/>
</dbReference>
<sequence length="104" mass="11646">MLLNFFLVNSMKKLKHSHVSGKRIVKSSNVSSKEVSNNKPTKLESIDEDDQGFGGWLRSEEGMENMKLFVIANTIVLLTTMTYSHIQYFIGMISDALYGADGVL</sequence>
<evidence type="ECO:0000313" key="3">
    <source>
        <dbReference type="Proteomes" id="UP000838878"/>
    </source>
</evidence>
<dbReference type="OrthoDB" id="8192535at2759"/>
<keyword evidence="3" id="KW-1185">Reference proteome</keyword>
<name>A0A8J9VN62_9NEOP</name>
<dbReference type="AlphaFoldDB" id="A0A8J9VN62"/>
<gene>
    <name evidence="2" type="ORF">BINO364_LOCUS1627</name>
</gene>
<feature type="transmembrane region" description="Helical" evidence="1">
    <location>
        <begin position="68"/>
        <end position="90"/>
    </location>
</feature>
<evidence type="ECO:0000313" key="2">
    <source>
        <dbReference type="EMBL" id="CAH0714597.1"/>
    </source>
</evidence>
<accession>A0A8J9VN62</accession>
<keyword evidence="1" id="KW-0472">Membrane</keyword>
<proteinExistence type="predicted"/>